<gene>
    <name evidence="1" type="ORF">PH603_06575</name>
</gene>
<keyword evidence="2" id="KW-1185">Reference proteome</keyword>
<evidence type="ECO:0000313" key="2">
    <source>
        <dbReference type="Proteomes" id="UP001217500"/>
    </source>
</evidence>
<evidence type="ECO:0000313" key="1">
    <source>
        <dbReference type="EMBL" id="WCL55422.1"/>
    </source>
</evidence>
<sequence>MYAFYSQMRHAAKLMRLLHARMPVLAVAMLVVWQGIVGASVMAGDNQPLGGRPAALSYVVDGERVQLPSSLAYCNFSDSETDGKGACPDCAGANAAALVTPILSLPRIYAGLPVLPAAMRHLVGIAPAARSARDPPLSF</sequence>
<dbReference type="RefSeq" id="WP_289505232.1">
    <property type="nucleotide sequence ID" value="NZ_CP116805.1"/>
</dbReference>
<dbReference type="KEGG" id="gso:PH603_06575"/>
<dbReference type="Proteomes" id="UP001217500">
    <property type="component" value="Chromosome"/>
</dbReference>
<evidence type="ECO:0008006" key="3">
    <source>
        <dbReference type="Google" id="ProtNLM"/>
    </source>
</evidence>
<dbReference type="EMBL" id="CP116805">
    <property type="protein sequence ID" value="WCL55422.1"/>
    <property type="molecule type" value="Genomic_DNA"/>
</dbReference>
<organism evidence="1 2">
    <name type="scientific">Gimibacter soli</name>
    <dbReference type="NCBI Taxonomy" id="3024400"/>
    <lineage>
        <taxon>Bacteria</taxon>
        <taxon>Pseudomonadati</taxon>
        <taxon>Pseudomonadota</taxon>
        <taxon>Alphaproteobacteria</taxon>
        <taxon>Kordiimonadales</taxon>
        <taxon>Temperatibacteraceae</taxon>
        <taxon>Gimibacter</taxon>
    </lineage>
</organism>
<protein>
    <recommendedName>
        <fullName evidence="3">DUF2946 domain-containing protein</fullName>
    </recommendedName>
</protein>
<dbReference type="AlphaFoldDB" id="A0AAE9XQN1"/>
<proteinExistence type="predicted"/>
<accession>A0AAE9XQN1</accession>
<name>A0AAE9XQN1_9PROT</name>
<reference evidence="1" key="1">
    <citation type="submission" date="2023-01" db="EMBL/GenBank/DDBJ databases">
        <title>The genome sequence of Kordiimonadaceae bacterium 6D33.</title>
        <authorList>
            <person name="Liu Y."/>
        </authorList>
    </citation>
    <scope>NUCLEOTIDE SEQUENCE</scope>
    <source>
        <strain evidence="1">6D33</strain>
    </source>
</reference>